<organism evidence="1 2">
    <name type="scientific">Steroidobacter agaridevorans</name>
    <dbReference type="NCBI Taxonomy" id="2695856"/>
    <lineage>
        <taxon>Bacteria</taxon>
        <taxon>Pseudomonadati</taxon>
        <taxon>Pseudomonadota</taxon>
        <taxon>Gammaproteobacteria</taxon>
        <taxon>Steroidobacterales</taxon>
        <taxon>Steroidobacteraceae</taxon>
        <taxon>Steroidobacter</taxon>
    </lineage>
</organism>
<protein>
    <submittedName>
        <fullName evidence="1">Uncharacterized protein</fullName>
    </submittedName>
</protein>
<gene>
    <name evidence="1" type="ORF">GCM10011487_57290</name>
</gene>
<name>A0A829YKK6_9GAMM</name>
<accession>A0A829YKK6</accession>
<dbReference type="Proteomes" id="UP000445000">
    <property type="component" value="Unassembled WGS sequence"/>
</dbReference>
<evidence type="ECO:0000313" key="2">
    <source>
        <dbReference type="Proteomes" id="UP000445000"/>
    </source>
</evidence>
<sequence>MRGYLDPKEQTGSKIPDHVLELCTLVTPVRQEPHREINAVTQACHYNGIYGENDYWQERHFLSS</sequence>
<evidence type="ECO:0000313" key="1">
    <source>
        <dbReference type="EMBL" id="GFE83729.1"/>
    </source>
</evidence>
<dbReference type="EMBL" id="BLJN01000006">
    <property type="protein sequence ID" value="GFE83729.1"/>
    <property type="molecule type" value="Genomic_DNA"/>
</dbReference>
<reference evidence="2" key="1">
    <citation type="submission" date="2020-01" db="EMBL/GenBank/DDBJ databases">
        <title>'Steroidobacter agaridevorans' sp. nov., agar-degrading bacteria isolated from rhizosphere soils.</title>
        <authorList>
            <person name="Ikenaga M."/>
            <person name="Kataoka M."/>
            <person name="Murouchi A."/>
            <person name="Katsuragi S."/>
            <person name="Sakai M."/>
        </authorList>
    </citation>
    <scope>NUCLEOTIDE SEQUENCE [LARGE SCALE GENOMIC DNA]</scope>
    <source>
        <strain evidence="2">YU21-B</strain>
    </source>
</reference>
<keyword evidence="2" id="KW-1185">Reference proteome</keyword>
<proteinExistence type="predicted"/>
<dbReference type="AlphaFoldDB" id="A0A829YKK6"/>
<comment type="caution">
    <text evidence="1">The sequence shown here is derived from an EMBL/GenBank/DDBJ whole genome shotgun (WGS) entry which is preliminary data.</text>
</comment>